<evidence type="ECO:0000313" key="7">
    <source>
        <dbReference type="Proteomes" id="UP000636264"/>
    </source>
</evidence>
<feature type="transmembrane region" description="Helical" evidence="4">
    <location>
        <begin position="287"/>
        <end position="305"/>
    </location>
</feature>
<feature type="transmembrane region" description="Helical" evidence="4">
    <location>
        <begin position="83"/>
        <end position="103"/>
    </location>
</feature>
<dbReference type="EMBL" id="BMIF01000001">
    <property type="protein sequence ID" value="GGA53887.1"/>
    <property type="molecule type" value="Genomic_DNA"/>
</dbReference>
<dbReference type="PROSITE" id="PS50850">
    <property type="entry name" value="MFS"/>
    <property type="match status" value="1"/>
</dbReference>
<dbReference type="SUPFAM" id="SSF103473">
    <property type="entry name" value="MFS general substrate transporter"/>
    <property type="match status" value="1"/>
</dbReference>
<dbReference type="PANTHER" id="PTHR11360:SF290">
    <property type="entry name" value="MONOCARBOXYLATE MFS PERMEASE"/>
    <property type="match status" value="1"/>
</dbReference>
<keyword evidence="3 4" id="KW-0472">Membrane</keyword>
<name>A0A916RF79_9HYPH</name>
<evidence type="ECO:0000256" key="1">
    <source>
        <dbReference type="ARBA" id="ARBA00022692"/>
    </source>
</evidence>
<evidence type="ECO:0000259" key="5">
    <source>
        <dbReference type="PROSITE" id="PS50850"/>
    </source>
</evidence>
<dbReference type="InterPro" id="IPR020846">
    <property type="entry name" value="MFS_dom"/>
</dbReference>
<feature type="transmembrane region" description="Helical" evidence="4">
    <location>
        <begin position="176"/>
        <end position="195"/>
    </location>
</feature>
<keyword evidence="7" id="KW-1185">Reference proteome</keyword>
<gene>
    <name evidence="6" type="ORF">GCM10011385_04270</name>
</gene>
<sequence length="409" mass="43254">MLQTASVPVDHRVPDGVHSWIRLAICMLIGTIANVGLWSMVVVLPAVQEDFGVLRADVSLAFTLNMIGFGVGNLVIGRYLDKLGITLPLILASLVLGSGYILSSFTQSILVFSILQTLVGMGASCSFGPVLADISHWFERRRGIAIASVAAANYLAGAVWPSIISAIVSAYDWRTAFQVIGIICILLVGPLAMLLRAKPPATRSANLDQPRMVSSLSPRALQTVLVIAGVACCVAMAMPQLHIVAYCVDLGFGAGIGAEMLSLMLVGGLISRLGFGLLADRIGGVKTVLISSGLQCLSLILYIPYDGLVSLYVVSLIFGLSQGGIVSTYAIIVREYLPAKEAGQRVGIVVLATVVGMAFGGWMSGWIYDLTGSYQTAFLNGIAWNLVNIAMMLLIYFRSGRAAPQVAAA</sequence>
<dbReference type="GO" id="GO:0022857">
    <property type="term" value="F:transmembrane transporter activity"/>
    <property type="evidence" value="ECO:0007669"/>
    <property type="project" value="InterPro"/>
</dbReference>
<feature type="transmembrane region" description="Helical" evidence="4">
    <location>
        <begin position="374"/>
        <end position="397"/>
    </location>
</feature>
<feature type="transmembrane region" description="Helical" evidence="4">
    <location>
        <begin position="144"/>
        <end position="170"/>
    </location>
</feature>
<dbReference type="InterPro" id="IPR011701">
    <property type="entry name" value="MFS"/>
</dbReference>
<evidence type="ECO:0000256" key="3">
    <source>
        <dbReference type="ARBA" id="ARBA00023136"/>
    </source>
</evidence>
<protein>
    <submittedName>
        <fullName evidence="6">MFS transporter</fullName>
    </submittedName>
</protein>
<feature type="transmembrane region" description="Helical" evidence="4">
    <location>
        <begin position="109"/>
        <end position="132"/>
    </location>
</feature>
<feature type="transmembrane region" description="Helical" evidence="4">
    <location>
        <begin position="58"/>
        <end position="76"/>
    </location>
</feature>
<dbReference type="AlphaFoldDB" id="A0A916RF79"/>
<feature type="domain" description="Major facilitator superfamily (MFS) profile" evidence="5">
    <location>
        <begin position="22"/>
        <end position="400"/>
    </location>
</feature>
<evidence type="ECO:0000313" key="6">
    <source>
        <dbReference type="EMBL" id="GGA53887.1"/>
    </source>
</evidence>
<feature type="transmembrane region" description="Helical" evidence="4">
    <location>
        <begin position="311"/>
        <end position="333"/>
    </location>
</feature>
<proteinExistence type="predicted"/>
<feature type="transmembrane region" description="Helical" evidence="4">
    <location>
        <begin position="20"/>
        <end position="46"/>
    </location>
</feature>
<reference evidence="6" key="2">
    <citation type="submission" date="2020-09" db="EMBL/GenBank/DDBJ databases">
        <authorList>
            <person name="Sun Q."/>
            <person name="Zhou Y."/>
        </authorList>
    </citation>
    <scope>NUCLEOTIDE SEQUENCE</scope>
    <source>
        <strain evidence="6">CGMCC 1.15320</strain>
    </source>
</reference>
<feature type="transmembrane region" description="Helical" evidence="4">
    <location>
        <begin position="216"/>
        <end position="237"/>
    </location>
</feature>
<dbReference type="Gene3D" id="1.20.1250.20">
    <property type="entry name" value="MFS general substrate transporter like domains"/>
    <property type="match status" value="2"/>
</dbReference>
<feature type="transmembrane region" description="Helical" evidence="4">
    <location>
        <begin position="243"/>
        <end position="266"/>
    </location>
</feature>
<evidence type="ECO:0000256" key="2">
    <source>
        <dbReference type="ARBA" id="ARBA00022989"/>
    </source>
</evidence>
<organism evidence="6 7">
    <name type="scientific">Nitratireductor aestuarii</name>
    <dbReference type="NCBI Taxonomy" id="1735103"/>
    <lineage>
        <taxon>Bacteria</taxon>
        <taxon>Pseudomonadati</taxon>
        <taxon>Pseudomonadota</taxon>
        <taxon>Alphaproteobacteria</taxon>
        <taxon>Hyphomicrobiales</taxon>
        <taxon>Phyllobacteriaceae</taxon>
        <taxon>Nitratireductor</taxon>
    </lineage>
</organism>
<dbReference type="InterPro" id="IPR050327">
    <property type="entry name" value="Proton-linked_MCT"/>
</dbReference>
<dbReference type="RefSeq" id="WP_188719277.1">
    <property type="nucleotide sequence ID" value="NZ_BMIF01000001.1"/>
</dbReference>
<comment type="caution">
    <text evidence="6">The sequence shown here is derived from an EMBL/GenBank/DDBJ whole genome shotgun (WGS) entry which is preliminary data.</text>
</comment>
<dbReference type="PANTHER" id="PTHR11360">
    <property type="entry name" value="MONOCARBOXYLATE TRANSPORTER"/>
    <property type="match status" value="1"/>
</dbReference>
<dbReference type="Pfam" id="PF07690">
    <property type="entry name" value="MFS_1"/>
    <property type="match status" value="1"/>
</dbReference>
<evidence type="ECO:0000256" key="4">
    <source>
        <dbReference type="SAM" id="Phobius"/>
    </source>
</evidence>
<dbReference type="Proteomes" id="UP000636264">
    <property type="component" value="Unassembled WGS sequence"/>
</dbReference>
<keyword evidence="2 4" id="KW-1133">Transmembrane helix</keyword>
<accession>A0A916RF79</accession>
<feature type="transmembrane region" description="Helical" evidence="4">
    <location>
        <begin position="345"/>
        <end position="368"/>
    </location>
</feature>
<keyword evidence="1 4" id="KW-0812">Transmembrane</keyword>
<dbReference type="InterPro" id="IPR036259">
    <property type="entry name" value="MFS_trans_sf"/>
</dbReference>
<reference evidence="6" key="1">
    <citation type="journal article" date="2014" name="Int. J. Syst. Evol. Microbiol.">
        <title>Complete genome sequence of Corynebacterium casei LMG S-19264T (=DSM 44701T), isolated from a smear-ripened cheese.</title>
        <authorList>
            <consortium name="US DOE Joint Genome Institute (JGI-PGF)"/>
            <person name="Walter F."/>
            <person name="Albersmeier A."/>
            <person name="Kalinowski J."/>
            <person name="Ruckert C."/>
        </authorList>
    </citation>
    <scope>NUCLEOTIDE SEQUENCE</scope>
    <source>
        <strain evidence="6">CGMCC 1.15320</strain>
    </source>
</reference>
<dbReference type="CDD" id="cd17355">
    <property type="entry name" value="MFS_YcxA_like"/>
    <property type="match status" value="1"/>
</dbReference>